<feature type="region of interest" description="Disordered" evidence="1">
    <location>
        <begin position="57"/>
        <end position="76"/>
    </location>
</feature>
<name>A0A061S9T4_9CHLO</name>
<gene>
    <name evidence="2" type="ORF">TSPGSL018_6794</name>
</gene>
<dbReference type="AlphaFoldDB" id="A0A061S9T4"/>
<reference evidence="2" key="1">
    <citation type="submission" date="2014-05" db="EMBL/GenBank/DDBJ databases">
        <title>The transcriptome of the halophilic microalga Tetraselmis sp. GSL018 isolated from the Great Salt Lake, Utah.</title>
        <authorList>
            <person name="Jinkerson R.E."/>
            <person name="D'Adamo S."/>
            <person name="Posewitz M.C."/>
        </authorList>
    </citation>
    <scope>NUCLEOTIDE SEQUENCE</scope>
    <source>
        <strain evidence="2">GSL018</strain>
    </source>
</reference>
<feature type="compositionally biased region" description="Basic and acidic residues" evidence="1">
    <location>
        <begin position="57"/>
        <end position="66"/>
    </location>
</feature>
<protein>
    <submittedName>
        <fullName evidence="2">Uncharacterized protein</fullName>
    </submittedName>
</protein>
<feature type="compositionally biased region" description="Polar residues" evidence="1">
    <location>
        <begin position="67"/>
        <end position="76"/>
    </location>
</feature>
<evidence type="ECO:0000313" key="2">
    <source>
        <dbReference type="EMBL" id="JAC81942.1"/>
    </source>
</evidence>
<accession>A0A061S9T4</accession>
<proteinExistence type="predicted"/>
<dbReference type="EMBL" id="GBEZ01003177">
    <property type="protein sequence ID" value="JAC81942.1"/>
    <property type="molecule type" value="Transcribed_RNA"/>
</dbReference>
<feature type="non-terminal residue" evidence="2">
    <location>
        <position position="1"/>
    </location>
</feature>
<sequence>ICKQFKLQGLVPNSLGTCANRKDLDVPLPQALPAGAAHSALHKAKLLKISWLPLENKPNELDRTDKGSTISQKAAE</sequence>
<organism evidence="2">
    <name type="scientific">Tetraselmis sp. GSL018</name>
    <dbReference type="NCBI Taxonomy" id="582737"/>
    <lineage>
        <taxon>Eukaryota</taxon>
        <taxon>Viridiplantae</taxon>
        <taxon>Chlorophyta</taxon>
        <taxon>core chlorophytes</taxon>
        <taxon>Chlorodendrophyceae</taxon>
        <taxon>Chlorodendrales</taxon>
        <taxon>Chlorodendraceae</taxon>
        <taxon>Tetraselmis</taxon>
    </lineage>
</organism>
<evidence type="ECO:0000256" key="1">
    <source>
        <dbReference type="SAM" id="MobiDB-lite"/>
    </source>
</evidence>